<protein>
    <submittedName>
        <fullName evidence="1">Uncharacterized protein</fullName>
    </submittedName>
</protein>
<reference evidence="1 2" key="1">
    <citation type="journal article" date="2016" name="Gut Pathog.">
        <title>Whole genome sequencing of "Faecalibaculum rodentium" ALO17, isolated from C57BL/6J laboratory mouse feces.</title>
        <authorList>
            <person name="Lim S."/>
            <person name="Chang D.H."/>
            <person name="Ahn S."/>
            <person name="Kim B.C."/>
        </authorList>
    </citation>
    <scope>NUCLEOTIDE SEQUENCE [LARGE SCALE GENOMIC DNA]</scope>
    <source>
        <strain evidence="1 2">Alo17</strain>
    </source>
</reference>
<name>A0A140DSJ0_9FIRM</name>
<dbReference type="Proteomes" id="UP000069771">
    <property type="component" value="Chromosome"/>
</dbReference>
<dbReference type="STRING" id="1702221.AALO17_04830"/>
<evidence type="ECO:0000313" key="2">
    <source>
        <dbReference type="Proteomes" id="UP000069771"/>
    </source>
</evidence>
<gene>
    <name evidence="1" type="ORF">AALO17_04830</name>
</gene>
<organism evidence="1 2">
    <name type="scientific">Faecalibaculum rodentium</name>
    <dbReference type="NCBI Taxonomy" id="1702221"/>
    <lineage>
        <taxon>Bacteria</taxon>
        <taxon>Bacillati</taxon>
        <taxon>Bacillota</taxon>
        <taxon>Erysipelotrichia</taxon>
        <taxon>Erysipelotrichales</taxon>
        <taxon>Erysipelotrichaceae</taxon>
        <taxon>Faecalibaculum</taxon>
    </lineage>
</organism>
<accession>A0A140DSJ0</accession>
<sequence>MQGRTGQEKAKKKESSRFPFSLCSHIVRIPPPAQQAAV</sequence>
<dbReference type="AlphaFoldDB" id="A0A140DSJ0"/>
<evidence type="ECO:0000313" key="1">
    <source>
        <dbReference type="EMBL" id="AMK53617.1"/>
    </source>
</evidence>
<keyword evidence="2" id="KW-1185">Reference proteome</keyword>
<proteinExistence type="predicted"/>
<dbReference type="EMBL" id="CP011391">
    <property type="protein sequence ID" value="AMK53617.1"/>
    <property type="molecule type" value="Genomic_DNA"/>
</dbReference>
<dbReference type="KEGG" id="fro:AALO17_04830"/>